<dbReference type="InterPro" id="IPR033469">
    <property type="entry name" value="CYTH-like_dom_sf"/>
</dbReference>
<gene>
    <name evidence="4" type="ORF">KDL28_10745</name>
</gene>
<dbReference type="SUPFAM" id="SSF55154">
    <property type="entry name" value="CYTH-like phosphatases"/>
    <property type="match status" value="1"/>
</dbReference>
<dbReference type="InterPro" id="IPR023577">
    <property type="entry name" value="CYTH_domain"/>
</dbReference>
<feature type="domain" description="CHAD" evidence="3">
    <location>
        <begin position="215"/>
        <end position="501"/>
    </location>
</feature>
<reference evidence="4" key="1">
    <citation type="submission" date="2021-04" db="EMBL/GenBank/DDBJ databases">
        <title>Pseudonocardia sp. nov., isolated from sandy soil of mangrove forest.</title>
        <authorList>
            <person name="Zan Z."/>
            <person name="Huang R."/>
            <person name="Liu W."/>
        </authorList>
    </citation>
    <scope>NUCLEOTIDE SEQUENCE</scope>
    <source>
        <strain evidence="4">S2-4</strain>
    </source>
</reference>
<feature type="compositionally biased region" description="Basic and acidic residues" evidence="1">
    <location>
        <begin position="1"/>
        <end position="10"/>
    </location>
</feature>
<dbReference type="RefSeq" id="WP_252437394.1">
    <property type="nucleotide sequence ID" value="NZ_JAGSOV010000023.1"/>
</dbReference>
<sequence>MRETERKYELDEGAQLPDWSDVPGVHRTTEPEEHLLEAVYFDTAGLDLAAAGITLRRRRGGADRGWHLKLPAGPDSRDEIRVGFTRGEARRTNPTPPAQLVALARAFTRGRELLAVAELTTVRRQWRLTDDEGRDLVEVVDDRVTARALGDTIESSTWREAEVELAEHGDAALLDQLERRLREAGVRRSKAPSKLARVLGGRIPAAARPPRLRGRSTLGEVALAYLHEQGTAIRTRDPAVRRELPDAVHQMRVATRRMRSVLHAYGRVVDRDRTRELAGELKWLAAVLGAARDLEVLEARITDALDGVPDELVLGPVRAHLTRYFTGRRAAAHDELVAALDGERYLALLAAVDTLLADPPLTRAAAEPAREHLGRLIRRNHRRVADHVRTAEGLPLGPERDVELHEARKAAKRLRYATEAAEPVLGKRARTLISRTKDVQELLGDHQDAIVALPVLRELGAQAHGEGANGFTFGLLHEREHSHLPDGALGEAWTRLDDAVRAAAAT</sequence>
<dbReference type="Pfam" id="PF01928">
    <property type="entry name" value="CYTH"/>
    <property type="match status" value="1"/>
</dbReference>
<dbReference type="InterPro" id="IPR038186">
    <property type="entry name" value="CHAD_dom_sf"/>
</dbReference>
<dbReference type="InterPro" id="IPR007899">
    <property type="entry name" value="CHAD_dom"/>
</dbReference>
<dbReference type="CDD" id="cd07374">
    <property type="entry name" value="CYTH-like_Pase"/>
    <property type="match status" value="1"/>
</dbReference>
<feature type="region of interest" description="Disordered" evidence="1">
    <location>
        <begin position="1"/>
        <end position="26"/>
    </location>
</feature>
<dbReference type="EMBL" id="JAGSOV010000023">
    <property type="protein sequence ID" value="MCO1655531.1"/>
    <property type="molecule type" value="Genomic_DNA"/>
</dbReference>
<dbReference type="SMART" id="SM00880">
    <property type="entry name" value="CHAD"/>
    <property type="match status" value="1"/>
</dbReference>
<dbReference type="PANTHER" id="PTHR39339:SF1">
    <property type="entry name" value="CHAD DOMAIN-CONTAINING PROTEIN"/>
    <property type="match status" value="1"/>
</dbReference>
<feature type="domain" description="CYTH" evidence="2">
    <location>
        <begin position="1"/>
        <end position="205"/>
    </location>
</feature>
<evidence type="ECO:0000259" key="2">
    <source>
        <dbReference type="PROSITE" id="PS51707"/>
    </source>
</evidence>
<protein>
    <submittedName>
        <fullName evidence="4">CYTH and CHAD domain-containing protein</fullName>
    </submittedName>
</protein>
<dbReference type="Pfam" id="PF05235">
    <property type="entry name" value="CHAD"/>
    <property type="match status" value="1"/>
</dbReference>
<dbReference type="Gene3D" id="2.40.320.10">
    <property type="entry name" value="Hypothetical Protein Pfu-838710-001"/>
    <property type="match status" value="1"/>
</dbReference>
<dbReference type="PROSITE" id="PS51708">
    <property type="entry name" value="CHAD"/>
    <property type="match status" value="1"/>
</dbReference>
<proteinExistence type="predicted"/>
<dbReference type="Gene3D" id="1.40.20.10">
    <property type="entry name" value="CHAD domain"/>
    <property type="match status" value="1"/>
</dbReference>
<evidence type="ECO:0000259" key="3">
    <source>
        <dbReference type="PROSITE" id="PS51708"/>
    </source>
</evidence>
<comment type="caution">
    <text evidence="4">The sequence shown here is derived from an EMBL/GenBank/DDBJ whole genome shotgun (WGS) entry which is preliminary data.</text>
</comment>
<keyword evidence="5" id="KW-1185">Reference proteome</keyword>
<accession>A0ABT0ZXT3</accession>
<evidence type="ECO:0000313" key="5">
    <source>
        <dbReference type="Proteomes" id="UP001165283"/>
    </source>
</evidence>
<dbReference type="PROSITE" id="PS51707">
    <property type="entry name" value="CYTH"/>
    <property type="match status" value="1"/>
</dbReference>
<dbReference type="PANTHER" id="PTHR39339">
    <property type="entry name" value="SLR1444 PROTEIN"/>
    <property type="match status" value="1"/>
</dbReference>
<organism evidence="4 5">
    <name type="scientific">Pseudonocardia humida</name>
    <dbReference type="NCBI Taxonomy" id="2800819"/>
    <lineage>
        <taxon>Bacteria</taxon>
        <taxon>Bacillati</taxon>
        <taxon>Actinomycetota</taxon>
        <taxon>Actinomycetes</taxon>
        <taxon>Pseudonocardiales</taxon>
        <taxon>Pseudonocardiaceae</taxon>
        <taxon>Pseudonocardia</taxon>
    </lineage>
</organism>
<dbReference type="SMART" id="SM01118">
    <property type="entry name" value="CYTH"/>
    <property type="match status" value="1"/>
</dbReference>
<name>A0ABT0ZXT3_9PSEU</name>
<evidence type="ECO:0000256" key="1">
    <source>
        <dbReference type="SAM" id="MobiDB-lite"/>
    </source>
</evidence>
<dbReference type="Proteomes" id="UP001165283">
    <property type="component" value="Unassembled WGS sequence"/>
</dbReference>
<evidence type="ECO:0000313" key="4">
    <source>
        <dbReference type="EMBL" id="MCO1655531.1"/>
    </source>
</evidence>